<protein>
    <submittedName>
        <fullName evidence="1">Uncharacterized protein</fullName>
    </submittedName>
</protein>
<organism evidence="1 2">
    <name type="scientific">Gymnopilus dilepis</name>
    <dbReference type="NCBI Taxonomy" id="231916"/>
    <lineage>
        <taxon>Eukaryota</taxon>
        <taxon>Fungi</taxon>
        <taxon>Dikarya</taxon>
        <taxon>Basidiomycota</taxon>
        <taxon>Agaricomycotina</taxon>
        <taxon>Agaricomycetes</taxon>
        <taxon>Agaricomycetidae</taxon>
        <taxon>Agaricales</taxon>
        <taxon>Agaricineae</taxon>
        <taxon>Hymenogastraceae</taxon>
        <taxon>Gymnopilus</taxon>
    </lineage>
</organism>
<evidence type="ECO:0000313" key="2">
    <source>
        <dbReference type="Proteomes" id="UP000284706"/>
    </source>
</evidence>
<accession>A0A409VRS5</accession>
<dbReference type="EMBL" id="NHYE01005584">
    <property type="protein sequence ID" value="PPQ68958.1"/>
    <property type="molecule type" value="Genomic_DNA"/>
</dbReference>
<name>A0A409VRS5_9AGAR</name>
<reference evidence="1 2" key="1">
    <citation type="journal article" date="2018" name="Evol. Lett.">
        <title>Horizontal gene cluster transfer increased hallucinogenic mushroom diversity.</title>
        <authorList>
            <person name="Reynolds H.T."/>
            <person name="Vijayakumar V."/>
            <person name="Gluck-Thaler E."/>
            <person name="Korotkin H.B."/>
            <person name="Matheny P.B."/>
            <person name="Slot J.C."/>
        </authorList>
    </citation>
    <scope>NUCLEOTIDE SEQUENCE [LARGE SCALE GENOMIC DNA]</scope>
    <source>
        <strain evidence="1 2">SRW20</strain>
    </source>
</reference>
<sequence>MDEMDLKRLKKLRSITIRHSLDDLYSAEVVSDMSGGEYNVNAVILDKFLQEYGQVYGRLDRTLTDMAFYHCLETLNLNLKFDWEKPRAQEAASAMEESFVGRLRRCFPLIESSPILFNIDVVLWKEEG</sequence>
<evidence type="ECO:0000313" key="1">
    <source>
        <dbReference type="EMBL" id="PPQ68958.1"/>
    </source>
</evidence>
<keyword evidence="2" id="KW-1185">Reference proteome</keyword>
<comment type="caution">
    <text evidence="1">The sequence shown here is derived from an EMBL/GenBank/DDBJ whole genome shotgun (WGS) entry which is preliminary data.</text>
</comment>
<gene>
    <name evidence="1" type="ORF">CVT26_001829</name>
</gene>
<proteinExistence type="predicted"/>
<dbReference type="InParanoid" id="A0A409VRS5"/>
<dbReference type="AlphaFoldDB" id="A0A409VRS5"/>
<dbReference type="Proteomes" id="UP000284706">
    <property type="component" value="Unassembled WGS sequence"/>
</dbReference>